<feature type="region of interest" description="Disordered" evidence="1">
    <location>
        <begin position="1"/>
        <end position="93"/>
    </location>
</feature>
<feature type="compositionally biased region" description="Low complexity" evidence="1">
    <location>
        <begin position="156"/>
        <end position="166"/>
    </location>
</feature>
<evidence type="ECO:0000313" key="2">
    <source>
        <dbReference type="EMBL" id="ODV82783.1"/>
    </source>
</evidence>
<feature type="compositionally biased region" description="Polar residues" evidence="1">
    <location>
        <begin position="179"/>
        <end position="193"/>
    </location>
</feature>
<protein>
    <submittedName>
        <fullName evidence="2">Uncharacterized protein</fullName>
    </submittedName>
</protein>
<gene>
    <name evidence="2" type="ORF">CANARDRAFT_109229</name>
</gene>
<dbReference type="AlphaFoldDB" id="A0A1E4STF4"/>
<keyword evidence="3" id="KW-1185">Reference proteome</keyword>
<sequence>MVQNERRGNHYGTTAATAQQQQQQQQQQQRQMQAQAQVQAQAIPNQHHHHHQHQQQEQQKQPQNIQAQFHSSGQQQSSSSNVGPPQPQQIHVRHSSLSFPVSATGPVATATDPANYQNIEEQAARTLSSMNETTDESTETRKRSITNDTERLVDRLTTPPISPKSSSFKKLKLKKSPTNGNGHSPSTSANSLWPSNDSWFTAGKFSTPTAAAARHDNFTATRITYEQPTTSSCGRCSSTAYPSHEHGRK</sequence>
<feature type="compositionally biased region" description="Low complexity" evidence="1">
    <location>
        <begin position="15"/>
        <end position="45"/>
    </location>
</feature>
<feature type="region of interest" description="Disordered" evidence="1">
    <location>
        <begin position="225"/>
        <end position="249"/>
    </location>
</feature>
<feature type="region of interest" description="Disordered" evidence="1">
    <location>
        <begin position="125"/>
        <end position="193"/>
    </location>
</feature>
<feature type="compositionally biased region" description="Low complexity" evidence="1">
    <location>
        <begin position="55"/>
        <end position="83"/>
    </location>
</feature>
<dbReference type="EMBL" id="KV453874">
    <property type="protein sequence ID" value="ODV82783.1"/>
    <property type="molecule type" value="Genomic_DNA"/>
</dbReference>
<name>A0A1E4STF4_9ASCO</name>
<reference evidence="3" key="1">
    <citation type="submission" date="2016-04" db="EMBL/GenBank/DDBJ databases">
        <title>Comparative genomics of biotechnologically important yeasts.</title>
        <authorList>
            <consortium name="DOE Joint Genome Institute"/>
            <person name="Riley R."/>
            <person name="Haridas S."/>
            <person name="Wolfe K.H."/>
            <person name="Lopes M.R."/>
            <person name="Hittinger C.T."/>
            <person name="Goker M."/>
            <person name="Salamov A."/>
            <person name="Wisecaver J."/>
            <person name="Long T.M."/>
            <person name="Aerts A.L."/>
            <person name="Barry K."/>
            <person name="Choi C."/>
            <person name="Clum A."/>
            <person name="Coughlan A.Y."/>
            <person name="Deshpande S."/>
            <person name="Douglass A.P."/>
            <person name="Hanson S.J."/>
            <person name="Klenk H.-P."/>
            <person name="Labutti K."/>
            <person name="Lapidus A."/>
            <person name="Lindquist E."/>
            <person name="Lipzen A."/>
            <person name="Meier-Kolthoff J.P."/>
            <person name="Ohm R.A."/>
            <person name="Otillar R.P."/>
            <person name="Pangilinan J."/>
            <person name="Peng Y."/>
            <person name="Rokas A."/>
            <person name="Rosa C.A."/>
            <person name="Scheuner C."/>
            <person name="Sibirny A.A."/>
            <person name="Slot J.C."/>
            <person name="Stielow J.B."/>
            <person name="Sun H."/>
            <person name="Kurtzman C.P."/>
            <person name="Blackwell M."/>
            <person name="Grigoriev I.V."/>
            <person name="Jeffries T.W."/>
        </authorList>
    </citation>
    <scope>NUCLEOTIDE SEQUENCE [LARGE SCALE GENOMIC DNA]</scope>
    <source>
        <strain evidence="3">NRRL YB-2248</strain>
    </source>
</reference>
<evidence type="ECO:0000256" key="1">
    <source>
        <dbReference type="SAM" id="MobiDB-lite"/>
    </source>
</evidence>
<feature type="compositionally biased region" description="Polar residues" evidence="1">
    <location>
        <begin position="225"/>
        <end position="241"/>
    </location>
</feature>
<accession>A0A1E4STF4</accession>
<organism evidence="2 3">
    <name type="scientific">[Candida] arabinofermentans NRRL YB-2248</name>
    <dbReference type="NCBI Taxonomy" id="983967"/>
    <lineage>
        <taxon>Eukaryota</taxon>
        <taxon>Fungi</taxon>
        <taxon>Dikarya</taxon>
        <taxon>Ascomycota</taxon>
        <taxon>Saccharomycotina</taxon>
        <taxon>Pichiomycetes</taxon>
        <taxon>Pichiales</taxon>
        <taxon>Pichiaceae</taxon>
        <taxon>Ogataea</taxon>
        <taxon>Ogataea/Candida clade</taxon>
    </lineage>
</organism>
<dbReference type="Proteomes" id="UP000094801">
    <property type="component" value="Unassembled WGS sequence"/>
</dbReference>
<proteinExistence type="predicted"/>
<evidence type="ECO:0000313" key="3">
    <source>
        <dbReference type="Proteomes" id="UP000094801"/>
    </source>
</evidence>